<dbReference type="EMBL" id="CP046172">
    <property type="protein sequence ID" value="QIS08896.1"/>
    <property type="molecule type" value="Genomic_DNA"/>
</dbReference>
<feature type="transmembrane region" description="Helical" evidence="5">
    <location>
        <begin position="7"/>
        <end position="25"/>
    </location>
</feature>
<dbReference type="KEGG" id="nah:F5544_04920"/>
<dbReference type="RefSeq" id="WP_167472071.1">
    <property type="nucleotide sequence ID" value="NZ_CP046172.1"/>
</dbReference>
<dbReference type="Proteomes" id="UP000503540">
    <property type="component" value="Chromosome"/>
</dbReference>
<feature type="domain" description="Major facilitator superfamily (MFS) profile" evidence="6">
    <location>
        <begin position="167"/>
        <end position="398"/>
    </location>
</feature>
<gene>
    <name evidence="7" type="ORF">F5544_04920</name>
</gene>
<feature type="transmembrane region" description="Helical" evidence="5">
    <location>
        <begin position="244"/>
        <end position="266"/>
    </location>
</feature>
<evidence type="ECO:0000256" key="1">
    <source>
        <dbReference type="ARBA" id="ARBA00004651"/>
    </source>
</evidence>
<dbReference type="InterPro" id="IPR011701">
    <property type="entry name" value="MFS"/>
</dbReference>
<dbReference type="PANTHER" id="PTHR23542">
    <property type="match status" value="1"/>
</dbReference>
<evidence type="ECO:0000256" key="4">
    <source>
        <dbReference type="ARBA" id="ARBA00023136"/>
    </source>
</evidence>
<sequence>MRSYREVLAVAAARNVLLLGALVRIPYFAGSILLPVHVVQTLHGSYAQAGLLATALTVCRAASGPWRGRLLDRLGLRRTILPSIVIGGLCWAVAPFVGYGALLGIAALAGLFEVPIFTVVRQAVIAVTTEQARKSALALESVSIEAAFMIGPVIGIAATGAGSTRVVLFVIQMCLVLAGLLLWALNPPLRSNDSVDSAAIVPRRAWFGTEFVALCLGACAAVAVLGATELAFVPAIRAFDAQRWLGVVLALWGFGSLLGGLVYGALHRPISTYILLAWLGIVTVPMVFVNDTLTLALTGLLAGVFCAPTLTASVDQLSRIVPEGGRGEAMGWHGATMTLGQGIGSSMAGVVIDAGGYRAGFGGAAIVGIVCGVGLALIVALVHRGRVRAARVREVAVR</sequence>
<keyword evidence="4 5" id="KW-0472">Membrane</keyword>
<protein>
    <submittedName>
        <fullName evidence="7">MFS transporter</fullName>
    </submittedName>
</protein>
<evidence type="ECO:0000256" key="5">
    <source>
        <dbReference type="SAM" id="Phobius"/>
    </source>
</evidence>
<dbReference type="PANTHER" id="PTHR23542:SF1">
    <property type="entry name" value="MAJOR FACILITATOR SUPERFAMILY (MFS) PROFILE DOMAIN-CONTAINING PROTEIN"/>
    <property type="match status" value="1"/>
</dbReference>
<dbReference type="PROSITE" id="PS50850">
    <property type="entry name" value="MFS"/>
    <property type="match status" value="1"/>
</dbReference>
<keyword evidence="2 5" id="KW-0812">Transmembrane</keyword>
<reference evidence="7 8" key="1">
    <citation type="journal article" date="2019" name="ACS Chem. Biol.">
        <title>Identification and Mobilization of a Cryptic Antibiotic Biosynthesis Gene Locus from a Human-Pathogenic Nocardia Isolate.</title>
        <authorList>
            <person name="Herisse M."/>
            <person name="Ishida K."/>
            <person name="Porter J.L."/>
            <person name="Howden B."/>
            <person name="Hertweck C."/>
            <person name="Stinear T.P."/>
            <person name="Pidot S.J."/>
        </authorList>
    </citation>
    <scope>NUCLEOTIDE SEQUENCE [LARGE SCALE GENOMIC DNA]</scope>
    <source>
        <strain evidence="7 8">AUSMDU00012717</strain>
    </source>
</reference>
<dbReference type="Pfam" id="PF07690">
    <property type="entry name" value="MFS_1"/>
    <property type="match status" value="1"/>
</dbReference>
<organism evidence="7 8">
    <name type="scientific">Nocardia arthritidis</name>
    <dbReference type="NCBI Taxonomy" id="228602"/>
    <lineage>
        <taxon>Bacteria</taxon>
        <taxon>Bacillati</taxon>
        <taxon>Actinomycetota</taxon>
        <taxon>Actinomycetes</taxon>
        <taxon>Mycobacteriales</taxon>
        <taxon>Nocardiaceae</taxon>
        <taxon>Nocardia</taxon>
    </lineage>
</organism>
<dbReference type="GO" id="GO:0022857">
    <property type="term" value="F:transmembrane transporter activity"/>
    <property type="evidence" value="ECO:0007669"/>
    <property type="project" value="InterPro"/>
</dbReference>
<feature type="transmembrane region" description="Helical" evidence="5">
    <location>
        <begin position="75"/>
        <end position="94"/>
    </location>
</feature>
<name>A0A6G9Y746_9NOCA</name>
<feature type="transmembrane region" description="Helical" evidence="5">
    <location>
        <begin position="136"/>
        <end position="160"/>
    </location>
</feature>
<dbReference type="GO" id="GO:0005886">
    <property type="term" value="C:plasma membrane"/>
    <property type="evidence" value="ECO:0007669"/>
    <property type="project" value="UniProtKB-SubCell"/>
</dbReference>
<keyword evidence="3 5" id="KW-1133">Transmembrane helix</keyword>
<dbReference type="InterPro" id="IPR036259">
    <property type="entry name" value="MFS_trans_sf"/>
</dbReference>
<evidence type="ECO:0000313" key="7">
    <source>
        <dbReference type="EMBL" id="QIS08896.1"/>
    </source>
</evidence>
<dbReference type="InterPro" id="IPR020846">
    <property type="entry name" value="MFS_dom"/>
</dbReference>
<keyword evidence="8" id="KW-1185">Reference proteome</keyword>
<evidence type="ECO:0000313" key="8">
    <source>
        <dbReference type="Proteomes" id="UP000503540"/>
    </source>
</evidence>
<feature type="transmembrane region" description="Helical" evidence="5">
    <location>
        <begin position="206"/>
        <end position="232"/>
    </location>
</feature>
<evidence type="ECO:0000259" key="6">
    <source>
        <dbReference type="PROSITE" id="PS50850"/>
    </source>
</evidence>
<feature type="transmembrane region" description="Helical" evidence="5">
    <location>
        <begin position="45"/>
        <end position="63"/>
    </location>
</feature>
<accession>A0A6G9Y746</accession>
<proteinExistence type="predicted"/>
<dbReference type="AlphaFoldDB" id="A0A6G9Y746"/>
<evidence type="ECO:0000256" key="3">
    <source>
        <dbReference type="ARBA" id="ARBA00022989"/>
    </source>
</evidence>
<feature type="transmembrane region" description="Helical" evidence="5">
    <location>
        <begin position="361"/>
        <end position="383"/>
    </location>
</feature>
<dbReference type="SUPFAM" id="SSF103473">
    <property type="entry name" value="MFS general substrate transporter"/>
    <property type="match status" value="1"/>
</dbReference>
<evidence type="ECO:0000256" key="2">
    <source>
        <dbReference type="ARBA" id="ARBA00022692"/>
    </source>
</evidence>
<feature type="transmembrane region" description="Helical" evidence="5">
    <location>
        <begin position="100"/>
        <end position="124"/>
    </location>
</feature>
<dbReference type="Gene3D" id="1.20.1250.20">
    <property type="entry name" value="MFS general substrate transporter like domains"/>
    <property type="match status" value="2"/>
</dbReference>
<feature type="transmembrane region" description="Helical" evidence="5">
    <location>
        <begin position="273"/>
        <end position="289"/>
    </location>
</feature>
<feature type="transmembrane region" description="Helical" evidence="5">
    <location>
        <begin position="166"/>
        <end position="185"/>
    </location>
</feature>
<comment type="subcellular location">
    <subcellularLocation>
        <location evidence="1">Cell membrane</location>
        <topology evidence="1">Multi-pass membrane protein</topology>
    </subcellularLocation>
</comment>